<dbReference type="Gene3D" id="1.10.260.40">
    <property type="entry name" value="lambda repressor-like DNA-binding domains"/>
    <property type="match status" value="1"/>
</dbReference>
<dbReference type="GO" id="GO:0005829">
    <property type="term" value="C:cytosol"/>
    <property type="evidence" value="ECO:0007669"/>
    <property type="project" value="TreeGrafter"/>
</dbReference>
<gene>
    <name evidence="4" type="ORF">NCTC9426_01157</name>
</gene>
<dbReference type="AlphaFoldDB" id="A0A378PS40"/>
<keyword evidence="2" id="KW-0175">Coiled coil</keyword>
<accession>A0A378PS40</accession>
<dbReference type="CDD" id="cd00093">
    <property type="entry name" value="HTH_XRE"/>
    <property type="match status" value="1"/>
</dbReference>
<evidence type="ECO:0000256" key="2">
    <source>
        <dbReference type="SAM" id="Coils"/>
    </source>
</evidence>
<organism evidence="4 5">
    <name type="scientific">Moraxella bovis</name>
    <dbReference type="NCBI Taxonomy" id="476"/>
    <lineage>
        <taxon>Bacteria</taxon>
        <taxon>Pseudomonadati</taxon>
        <taxon>Pseudomonadota</taxon>
        <taxon>Gammaproteobacteria</taxon>
        <taxon>Moraxellales</taxon>
        <taxon>Moraxellaceae</taxon>
        <taxon>Moraxella</taxon>
    </lineage>
</organism>
<dbReference type="InterPro" id="IPR001387">
    <property type="entry name" value="Cro/C1-type_HTH"/>
</dbReference>
<dbReference type="PANTHER" id="PTHR46797">
    <property type="entry name" value="HTH-TYPE TRANSCRIPTIONAL REGULATOR"/>
    <property type="match status" value="1"/>
</dbReference>
<evidence type="ECO:0000256" key="1">
    <source>
        <dbReference type="ARBA" id="ARBA00023125"/>
    </source>
</evidence>
<dbReference type="PANTHER" id="PTHR46797:SF1">
    <property type="entry name" value="METHYLPHOSPHONATE SYNTHASE"/>
    <property type="match status" value="1"/>
</dbReference>
<sequence>MKTYEKVRKLRKDNHLTQEKMAEELHLTPSSYAKIERGETKISIERLQQIANIFNVDIKELLNDDNGIVNLVIVGDNSEQYHIGNCNQNHELIKQELNYKDLIIQEKDEKIKSLEREIISLQKIIELLEKQSS</sequence>
<feature type="coiled-coil region" evidence="2">
    <location>
        <begin position="104"/>
        <end position="131"/>
    </location>
</feature>
<dbReference type="Proteomes" id="UP000254133">
    <property type="component" value="Unassembled WGS sequence"/>
</dbReference>
<proteinExistence type="predicted"/>
<dbReference type="SUPFAM" id="SSF47413">
    <property type="entry name" value="lambda repressor-like DNA-binding domains"/>
    <property type="match status" value="1"/>
</dbReference>
<protein>
    <submittedName>
        <fullName evidence="4">Anaerobic benzoate catabolism transcriptional regulator</fullName>
    </submittedName>
</protein>
<reference evidence="4 5" key="1">
    <citation type="submission" date="2018-06" db="EMBL/GenBank/DDBJ databases">
        <authorList>
            <consortium name="Pathogen Informatics"/>
            <person name="Doyle S."/>
        </authorList>
    </citation>
    <scope>NUCLEOTIDE SEQUENCE [LARGE SCALE GENOMIC DNA]</scope>
    <source>
        <strain evidence="4 5">NCTC9426</strain>
    </source>
</reference>
<dbReference type="InterPro" id="IPR050807">
    <property type="entry name" value="TransReg_Diox_bact_type"/>
</dbReference>
<dbReference type="EMBL" id="UGPZ01000002">
    <property type="protein sequence ID" value="STY91121.1"/>
    <property type="molecule type" value="Genomic_DNA"/>
</dbReference>
<evidence type="ECO:0000259" key="3">
    <source>
        <dbReference type="PROSITE" id="PS50943"/>
    </source>
</evidence>
<dbReference type="PROSITE" id="PS50943">
    <property type="entry name" value="HTH_CROC1"/>
    <property type="match status" value="1"/>
</dbReference>
<dbReference type="RefSeq" id="WP_115369101.1">
    <property type="nucleotide sequence ID" value="NZ_UGPZ01000002.1"/>
</dbReference>
<dbReference type="InterPro" id="IPR010982">
    <property type="entry name" value="Lambda_DNA-bd_dom_sf"/>
</dbReference>
<keyword evidence="1" id="KW-0238">DNA-binding</keyword>
<feature type="domain" description="HTH cro/C1-type" evidence="3">
    <location>
        <begin position="7"/>
        <end position="61"/>
    </location>
</feature>
<dbReference type="GO" id="GO:0003677">
    <property type="term" value="F:DNA binding"/>
    <property type="evidence" value="ECO:0007669"/>
    <property type="project" value="UniProtKB-KW"/>
</dbReference>
<evidence type="ECO:0000313" key="5">
    <source>
        <dbReference type="Proteomes" id="UP000254133"/>
    </source>
</evidence>
<evidence type="ECO:0000313" key="4">
    <source>
        <dbReference type="EMBL" id="STY91121.1"/>
    </source>
</evidence>
<dbReference type="GO" id="GO:0003700">
    <property type="term" value="F:DNA-binding transcription factor activity"/>
    <property type="evidence" value="ECO:0007669"/>
    <property type="project" value="TreeGrafter"/>
</dbReference>
<name>A0A378PS40_MORBO</name>
<dbReference type="Pfam" id="PF01381">
    <property type="entry name" value="HTH_3"/>
    <property type="match status" value="1"/>
</dbReference>
<dbReference type="SMART" id="SM00530">
    <property type="entry name" value="HTH_XRE"/>
    <property type="match status" value="1"/>
</dbReference>